<protein>
    <submittedName>
        <fullName evidence="2">Uncharacterized protein</fullName>
    </submittedName>
</protein>
<feature type="transmembrane region" description="Helical" evidence="1">
    <location>
        <begin position="69"/>
        <end position="86"/>
    </location>
</feature>
<evidence type="ECO:0000313" key="3">
    <source>
        <dbReference type="Proteomes" id="UP000468650"/>
    </source>
</evidence>
<proteinExistence type="predicted"/>
<feature type="transmembrane region" description="Helical" evidence="1">
    <location>
        <begin position="98"/>
        <end position="117"/>
    </location>
</feature>
<dbReference type="RefSeq" id="WP_151667727.1">
    <property type="nucleotide sequence ID" value="NZ_WBVO01000008.1"/>
</dbReference>
<reference evidence="2 3" key="1">
    <citation type="submission" date="2019-09" db="EMBL/GenBank/DDBJ databases">
        <title>Genomes of family Cryomorphaceae.</title>
        <authorList>
            <person name="Bowman J.P."/>
        </authorList>
    </citation>
    <scope>NUCLEOTIDE SEQUENCE [LARGE SCALE GENOMIC DNA]</scope>
    <source>
        <strain evidence="2 3">LMG 25704</strain>
    </source>
</reference>
<keyword evidence="1" id="KW-1133">Transmembrane helix</keyword>
<evidence type="ECO:0000313" key="2">
    <source>
        <dbReference type="EMBL" id="KAB2808632.1"/>
    </source>
</evidence>
<keyword evidence="3" id="KW-1185">Reference proteome</keyword>
<keyword evidence="1" id="KW-0472">Membrane</keyword>
<name>A0A6N6RH89_9FLAO</name>
<sequence>MSGAFTTMMIWFAQAGVRNIKIRRAFRNAWTLSALLFFLIIGLTIRYASIAYSSIHGAEIVVPSTVNEMLGPLYYVLPIFAVLIAWNPLFRVFRIYKIALATLSATFVFTLAFFYLIQPPIDLNAVYAHRYADQIHFMEQTFERAETEYGITFSEADRKTLSMTIWSDDRKVTEDALVELVLSDRRMTLDSAIMLETVLLKSNHGLMSQPMNRYLTESGIIALRLVRKYRMTDSSEVDLRTELRYMVKEEWMIENLREKTEEIIGGRNTSEGSSSSTDMETWEEYLSWFNETYNDSIRSDAEYERVEPYNILIDFDILGNPILETYGHSPKYKGEMDNYMRLGPLFP</sequence>
<dbReference type="Proteomes" id="UP000468650">
    <property type="component" value="Unassembled WGS sequence"/>
</dbReference>
<gene>
    <name evidence="2" type="ORF">F8C67_10115</name>
</gene>
<organism evidence="2 3">
    <name type="scientific">Phaeocystidibacter luteus</name>
    <dbReference type="NCBI Taxonomy" id="911197"/>
    <lineage>
        <taxon>Bacteria</taxon>
        <taxon>Pseudomonadati</taxon>
        <taxon>Bacteroidota</taxon>
        <taxon>Flavobacteriia</taxon>
        <taxon>Flavobacteriales</taxon>
        <taxon>Phaeocystidibacteraceae</taxon>
        <taxon>Phaeocystidibacter</taxon>
    </lineage>
</organism>
<evidence type="ECO:0000256" key="1">
    <source>
        <dbReference type="SAM" id="Phobius"/>
    </source>
</evidence>
<accession>A0A6N6RH89</accession>
<keyword evidence="1" id="KW-0812">Transmembrane</keyword>
<dbReference type="EMBL" id="WBVO01000008">
    <property type="protein sequence ID" value="KAB2808632.1"/>
    <property type="molecule type" value="Genomic_DNA"/>
</dbReference>
<comment type="caution">
    <text evidence="2">The sequence shown here is derived from an EMBL/GenBank/DDBJ whole genome shotgun (WGS) entry which is preliminary data.</text>
</comment>
<dbReference type="AlphaFoldDB" id="A0A6N6RH89"/>
<feature type="transmembrane region" description="Helical" evidence="1">
    <location>
        <begin position="29"/>
        <end position="49"/>
    </location>
</feature>